<dbReference type="Proteomes" id="UP000192582">
    <property type="component" value="Unassembled WGS sequence"/>
</dbReference>
<dbReference type="AlphaFoldDB" id="A0A1W1UBM1"/>
<organism evidence="1 2">
    <name type="scientific">Deinococcus hopiensis KR-140</name>
    <dbReference type="NCBI Taxonomy" id="695939"/>
    <lineage>
        <taxon>Bacteria</taxon>
        <taxon>Thermotogati</taxon>
        <taxon>Deinococcota</taxon>
        <taxon>Deinococci</taxon>
        <taxon>Deinococcales</taxon>
        <taxon>Deinococcaceae</taxon>
        <taxon>Deinococcus</taxon>
    </lineage>
</organism>
<accession>A0A1W1UBM1</accession>
<evidence type="ECO:0000313" key="1">
    <source>
        <dbReference type="EMBL" id="SMB78459.1"/>
    </source>
</evidence>
<protein>
    <submittedName>
        <fullName evidence="1">Uncharacterized protein</fullName>
    </submittedName>
</protein>
<evidence type="ECO:0000313" key="2">
    <source>
        <dbReference type="Proteomes" id="UP000192582"/>
    </source>
</evidence>
<keyword evidence="2" id="KW-1185">Reference proteome</keyword>
<sequence length="82" mass="9003">MRNNQSRWEAVYGASGQGVVGVFEDIIVLICVGQDDEASWRKTRSPKVNGNPVCRTVSRWAFSGCQLCEGGQEEGNEGRVNL</sequence>
<gene>
    <name evidence="1" type="ORF">SAMN00790413_06667</name>
</gene>
<name>A0A1W1UBM1_9DEIO</name>
<proteinExistence type="predicted"/>
<dbReference type="EMBL" id="FWWU01000002">
    <property type="protein sequence ID" value="SMB78459.1"/>
    <property type="molecule type" value="Genomic_DNA"/>
</dbReference>
<reference evidence="1 2" key="1">
    <citation type="submission" date="2017-04" db="EMBL/GenBank/DDBJ databases">
        <authorList>
            <person name="Afonso C.L."/>
            <person name="Miller P.J."/>
            <person name="Scott M.A."/>
            <person name="Spackman E."/>
            <person name="Goraichik I."/>
            <person name="Dimitrov K.M."/>
            <person name="Suarez D.L."/>
            <person name="Swayne D.E."/>
        </authorList>
    </citation>
    <scope>NUCLEOTIDE SEQUENCE [LARGE SCALE GENOMIC DNA]</scope>
    <source>
        <strain evidence="1 2">KR-140</strain>
    </source>
</reference>
<dbReference type="RefSeq" id="WP_139806371.1">
    <property type="nucleotide sequence ID" value="NZ_FWWU01000002.1"/>
</dbReference>
<dbReference type="STRING" id="695939.SAMN00790413_06667"/>